<protein>
    <submittedName>
        <fullName evidence="2">Uncharacterized protein</fullName>
    </submittedName>
</protein>
<reference evidence="2 3" key="1">
    <citation type="submission" date="2024-11" db="EMBL/GenBank/DDBJ databases">
        <title>Chromosome-level genome assembly of the freshwater bivalve Anodonta woodiana.</title>
        <authorList>
            <person name="Chen X."/>
        </authorList>
    </citation>
    <scope>NUCLEOTIDE SEQUENCE [LARGE SCALE GENOMIC DNA]</scope>
    <source>
        <strain evidence="2">MN2024</strain>
        <tissue evidence="2">Gills</tissue>
    </source>
</reference>
<comment type="caution">
    <text evidence="2">The sequence shown here is derived from an EMBL/GenBank/DDBJ whole genome shotgun (WGS) entry which is preliminary data.</text>
</comment>
<dbReference type="AlphaFoldDB" id="A0ABD3W0I2"/>
<sequence>MIPPTVPVKKNEKRPPKKKNKNIQENPTNETPTQFIIHGAQNNLQEENLTQDKKTANNEEGMEGTFDKDGDALIQQYSVHDEQGSSTTQELETPWKITNWKLATKMKALDTFSTKILKRRAAKKSPEKNGTHNTETIKAILREFNQHEEKKIPKVEIPKKKDTVKIFATSLTSLSSPMREENLKHAKAKQDQTLQKASTVHEQHIARIDNTNTQTIQEKV</sequence>
<organism evidence="2 3">
    <name type="scientific">Sinanodonta woodiana</name>
    <name type="common">Chinese pond mussel</name>
    <name type="synonym">Anodonta woodiana</name>
    <dbReference type="NCBI Taxonomy" id="1069815"/>
    <lineage>
        <taxon>Eukaryota</taxon>
        <taxon>Metazoa</taxon>
        <taxon>Spiralia</taxon>
        <taxon>Lophotrochozoa</taxon>
        <taxon>Mollusca</taxon>
        <taxon>Bivalvia</taxon>
        <taxon>Autobranchia</taxon>
        <taxon>Heteroconchia</taxon>
        <taxon>Palaeoheterodonta</taxon>
        <taxon>Unionida</taxon>
        <taxon>Unionoidea</taxon>
        <taxon>Unionidae</taxon>
        <taxon>Unioninae</taxon>
        <taxon>Sinanodonta</taxon>
    </lineage>
</organism>
<feature type="region of interest" description="Disordered" evidence="1">
    <location>
        <begin position="1"/>
        <end position="32"/>
    </location>
</feature>
<feature type="compositionally biased region" description="Basic and acidic residues" evidence="1">
    <location>
        <begin position="178"/>
        <end position="190"/>
    </location>
</feature>
<gene>
    <name evidence="2" type="ORF">ACJMK2_044573</name>
</gene>
<dbReference type="EMBL" id="JBJQND010000009">
    <property type="protein sequence ID" value="KAL3867365.1"/>
    <property type="molecule type" value="Genomic_DNA"/>
</dbReference>
<dbReference type="Proteomes" id="UP001634394">
    <property type="component" value="Unassembled WGS sequence"/>
</dbReference>
<accession>A0ABD3W0I2</accession>
<name>A0ABD3W0I2_SINWO</name>
<evidence type="ECO:0000256" key="1">
    <source>
        <dbReference type="SAM" id="MobiDB-lite"/>
    </source>
</evidence>
<feature type="compositionally biased region" description="Polar residues" evidence="1">
    <location>
        <begin position="23"/>
        <end position="32"/>
    </location>
</feature>
<keyword evidence="3" id="KW-1185">Reference proteome</keyword>
<evidence type="ECO:0000313" key="2">
    <source>
        <dbReference type="EMBL" id="KAL3867365.1"/>
    </source>
</evidence>
<feature type="region of interest" description="Disordered" evidence="1">
    <location>
        <begin position="177"/>
        <end position="201"/>
    </location>
</feature>
<proteinExistence type="predicted"/>
<evidence type="ECO:0000313" key="3">
    <source>
        <dbReference type="Proteomes" id="UP001634394"/>
    </source>
</evidence>
<feature type="non-terminal residue" evidence="2">
    <location>
        <position position="220"/>
    </location>
</feature>